<protein>
    <submittedName>
        <fullName evidence="2">Uncharacterized protein</fullName>
    </submittedName>
</protein>
<feature type="transmembrane region" description="Helical" evidence="1">
    <location>
        <begin position="99"/>
        <end position="130"/>
    </location>
</feature>
<accession>A0A422MTB0</accession>
<keyword evidence="1" id="KW-1133">Transmembrane helix</keyword>
<sequence>MTVADQLMKKKKQKKKQEQGLLCFYDHEEDRRHSQWLKDQGHVRETLKVHWLDMIMGKPLLCLTYLARVGTTVGFFHGVGRSVYLYRTMDKIYIKLHGVSFAGIALCEASISIVKGALVAAAGTAGIVVGESATSITRAITTRDVSVPERAWINVWVCGTSGGLFALGLGLGWGGGGAFTALHASILTPWGMAATVMGFTAVSSLLGLALACITYHPFAAARQGRTYDPYWHPWYTRRLNDGGGAYMRGRYI</sequence>
<evidence type="ECO:0000313" key="2">
    <source>
        <dbReference type="EMBL" id="RNE96433.1"/>
    </source>
</evidence>
<comment type="caution">
    <text evidence="2">The sequence shown here is derived from an EMBL/GenBank/DDBJ whole genome shotgun (WGS) entry which is preliminary data.</text>
</comment>
<gene>
    <name evidence="2" type="ORF">TraAM80_09821</name>
</gene>
<organism evidence="2 3">
    <name type="scientific">Trypanosoma rangeli</name>
    <dbReference type="NCBI Taxonomy" id="5698"/>
    <lineage>
        <taxon>Eukaryota</taxon>
        <taxon>Discoba</taxon>
        <taxon>Euglenozoa</taxon>
        <taxon>Kinetoplastea</taxon>
        <taxon>Metakinetoplastina</taxon>
        <taxon>Trypanosomatida</taxon>
        <taxon>Trypanosomatidae</taxon>
        <taxon>Trypanosoma</taxon>
        <taxon>Herpetosoma</taxon>
    </lineage>
</organism>
<dbReference type="Proteomes" id="UP000283634">
    <property type="component" value="Unassembled WGS sequence"/>
</dbReference>
<dbReference type="VEuPathDB" id="TriTrypDB:TRSC58_05794"/>
<dbReference type="EMBL" id="MKGL01000690">
    <property type="protein sequence ID" value="RNE96433.1"/>
    <property type="molecule type" value="Genomic_DNA"/>
</dbReference>
<dbReference type="OMA" id="YAAQRTH"/>
<reference evidence="2 3" key="1">
    <citation type="journal article" date="2018" name="BMC Genomics">
        <title>Genomic comparison of Trypanosoma conorhini and Trypanosoma rangeli to Trypanosoma cruzi strains of high and low virulence.</title>
        <authorList>
            <person name="Bradwell K.R."/>
            <person name="Koparde V.N."/>
            <person name="Matveyev A.V."/>
            <person name="Serrano M.G."/>
            <person name="Alves J.M."/>
            <person name="Parikh H."/>
            <person name="Huang B."/>
            <person name="Lee V."/>
            <person name="Espinosa-Alvarez O."/>
            <person name="Ortiz P.A."/>
            <person name="Costa-Martins A.G."/>
            <person name="Teixeira M.M."/>
            <person name="Buck G.A."/>
        </authorList>
    </citation>
    <scope>NUCLEOTIDE SEQUENCE [LARGE SCALE GENOMIC DNA]</scope>
    <source>
        <strain evidence="2 3">AM80</strain>
    </source>
</reference>
<dbReference type="RefSeq" id="XP_029233678.1">
    <property type="nucleotide sequence ID" value="XM_029386483.1"/>
</dbReference>
<dbReference type="OrthoDB" id="277282at2759"/>
<dbReference type="GeneID" id="40333754"/>
<proteinExistence type="predicted"/>
<evidence type="ECO:0000313" key="3">
    <source>
        <dbReference type="Proteomes" id="UP000283634"/>
    </source>
</evidence>
<dbReference type="AlphaFoldDB" id="A0A422MTB0"/>
<feature type="transmembrane region" description="Helical" evidence="1">
    <location>
        <begin position="193"/>
        <end position="215"/>
    </location>
</feature>
<keyword evidence="1" id="KW-0812">Transmembrane</keyword>
<feature type="transmembrane region" description="Helical" evidence="1">
    <location>
        <begin position="151"/>
        <end position="173"/>
    </location>
</feature>
<evidence type="ECO:0000256" key="1">
    <source>
        <dbReference type="SAM" id="Phobius"/>
    </source>
</evidence>
<keyword evidence="1" id="KW-0472">Membrane</keyword>
<keyword evidence="3" id="KW-1185">Reference proteome</keyword>
<name>A0A422MTB0_TRYRA</name>